<reference evidence="2 3" key="1">
    <citation type="submission" date="2023-03" db="EMBL/GenBank/DDBJ databases">
        <title>WGS of Gossypium arboreum.</title>
        <authorList>
            <person name="Yu D."/>
        </authorList>
    </citation>
    <scope>NUCLEOTIDE SEQUENCE [LARGE SCALE GENOMIC DNA]</scope>
    <source>
        <tissue evidence="2">Leaf</tissue>
    </source>
</reference>
<gene>
    <name evidence="2" type="ORF">PVK06_048125</name>
</gene>
<protein>
    <submittedName>
        <fullName evidence="2">Uncharacterized protein</fullName>
    </submittedName>
</protein>
<keyword evidence="3" id="KW-1185">Reference proteome</keyword>
<feature type="compositionally biased region" description="Acidic residues" evidence="1">
    <location>
        <begin position="146"/>
        <end position="169"/>
    </location>
</feature>
<accession>A0ABR0MF38</accession>
<proteinExistence type="predicted"/>
<name>A0ABR0MF38_GOSAR</name>
<sequence>MPPRKGRKINEFESLTDTNPLNFVNSDIRKYFTELQGKTFIQERGFDLLIVLSKEIWPLVRYHRWEHYWMFPKKNVVVPIVQDFYASLRDHKSRNTEGCMWDMVLVRGKKVQKKQVCIGKWIHQNMRRCIGSQKLTNTEQEKEVHDSEEEEEEEDEENDGSEEMDEEDD</sequence>
<comment type="caution">
    <text evidence="2">The sequence shown here is derived from an EMBL/GenBank/DDBJ whole genome shotgun (WGS) entry which is preliminary data.</text>
</comment>
<evidence type="ECO:0000256" key="1">
    <source>
        <dbReference type="SAM" id="MobiDB-lite"/>
    </source>
</evidence>
<evidence type="ECO:0000313" key="2">
    <source>
        <dbReference type="EMBL" id="KAK5771871.1"/>
    </source>
</evidence>
<feature type="region of interest" description="Disordered" evidence="1">
    <location>
        <begin position="133"/>
        <end position="169"/>
    </location>
</feature>
<dbReference type="EMBL" id="JARKNE010000013">
    <property type="protein sequence ID" value="KAK5771871.1"/>
    <property type="molecule type" value="Genomic_DNA"/>
</dbReference>
<evidence type="ECO:0000313" key="3">
    <source>
        <dbReference type="Proteomes" id="UP001358586"/>
    </source>
</evidence>
<organism evidence="2 3">
    <name type="scientific">Gossypium arboreum</name>
    <name type="common">Tree cotton</name>
    <name type="synonym">Gossypium nanking</name>
    <dbReference type="NCBI Taxonomy" id="29729"/>
    <lineage>
        <taxon>Eukaryota</taxon>
        <taxon>Viridiplantae</taxon>
        <taxon>Streptophyta</taxon>
        <taxon>Embryophyta</taxon>
        <taxon>Tracheophyta</taxon>
        <taxon>Spermatophyta</taxon>
        <taxon>Magnoliopsida</taxon>
        <taxon>eudicotyledons</taxon>
        <taxon>Gunneridae</taxon>
        <taxon>Pentapetalae</taxon>
        <taxon>rosids</taxon>
        <taxon>malvids</taxon>
        <taxon>Malvales</taxon>
        <taxon>Malvaceae</taxon>
        <taxon>Malvoideae</taxon>
        <taxon>Gossypium</taxon>
    </lineage>
</organism>
<dbReference type="Proteomes" id="UP001358586">
    <property type="component" value="Chromosome 13"/>
</dbReference>